<dbReference type="AlphaFoldDB" id="A0AAD6CDY1"/>
<feature type="compositionally biased region" description="Basic and acidic residues" evidence="1">
    <location>
        <begin position="25"/>
        <end position="37"/>
    </location>
</feature>
<feature type="compositionally biased region" description="Low complexity" evidence="1">
    <location>
        <begin position="63"/>
        <end position="92"/>
    </location>
</feature>
<accession>A0AAD6CDY1</accession>
<feature type="region of interest" description="Disordered" evidence="1">
    <location>
        <begin position="57"/>
        <end position="137"/>
    </location>
</feature>
<sequence length="137" mass="14594">MQQPSDNIPIMFTHESRGTGPAHGNHVETHRSTDPRISLDDYNRIMLEYTQRQMSSFVDLDDSNSSSGASSRSSRSSQSSGSSGRSGASSNGVLARQANGPPPTLVGAAAATTCHGAQQYPGQKPMRSPNEAKPSRY</sequence>
<proteinExistence type="predicted"/>
<dbReference type="GeneID" id="81596653"/>
<reference evidence="2" key="1">
    <citation type="submission" date="2022-12" db="EMBL/GenBank/DDBJ databases">
        <authorList>
            <person name="Petersen C."/>
        </authorList>
    </citation>
    <scope>NUCLEOTIDE SEQUENCE</scope>
    <source>
        <strain evidence="2">IBT 16125</strain>
    </source>
</reference>
<keyword evidence="3" id="KW-1185">Reference proteome</keyword>
<dbReference type="EMBL" id="JAPVEA010000002">
    <property type="protein sequence ID" value="KAJ5461475.1"/>
    <property type="molecule type" value="Genomic_DNA"/>
</dbReference>
<reference evidence="2" key="2">
    <citation type="journal article" date="2023" name="IMA Fungus">
        <title>Comparative genomic study of the Penicillium genus elucidates a diverse pangenome and 15 lateral gene transfer events.</title>
        <authorList>
            <person name="Petersen C."/>
            <person name="Sorensen T."/>
            <person name="Nielsen M.R."/>
            <person name="Sondergaard T.E."/>
            <person name="Sorensen J.L."/>
            <person name="Fitzpatrick D.A."/>
            <person name="Frisvad J.C."/>
            <person name="Nielsen K.L."/>
        </authorList>
    </citation>
    <scope>NUCLEOTIDE SEQUENCE</scope>
    <source>
        <strain evidence="2">IBT 16125</strain>
    </source>
</reference>
<evidence type="ECO:0000256" key="1">
    <source>
        <dbReference type="SAM" id="MobiDB-lite"/>
    </source>
</evidence>
<evidence type="ECO:0000313" key="2">
    <source>
        <dbReference type="EMBL" id="KAJ5461475.1"/>
    </source>
</evidence>
<protein>
    <submittedName>
        <fullName evidence="2">Uncharacterized protein</fullName>
    </submittedName>
</protein>
<comment type="caution">
    <text evidence="2">The sequence shown here is derived from an EMBL/GenBank/DDBJ whole genome shotgun (WGS) entry which is preliminary data.</text>
</comment>
<evidence type="ECO:0000313" key="3">
    <source>
        <dbReference type="Proteomes" id="UP001213681"/>
    </source>
</evidence>
<organism evidence="2 3">
    <name type="scientific">Penicillium daleae</name>
    <dbReference type="NCBI Taxonomy" id="63821"/>
    <lineage>
        <taxon>Eukaryota</taxon>
        <taxon>Fungi</taxon>
        <taxon>Dikarya</taxon>
        <taxon>Ascomycota</taxon>
        <taxon>Pezizomycotina</taxon>
        <taxon>Eurotiomycetes</taxon>
        <taxon>Eurotiomycetidae</taxon>
        <taxon>Eurotiales</taxon>
        <taxon>Aspergillaceae</taxon>
        <taxon>Penicillium</taxon>
    </lineage>
</organism>
<name>A0AAD6CDY1_9EURO</name>
<dbReference type="Proteomes" id="UP001213681">
    <property type="component" value="Unassembled WGS sequence"/>
</dbReference>
<gene>
    <name evidence="2" type="ORF">N7458_003027</name>
</gene>
<feature type="region of interest" description="Disordered" evidence="1">
    <location>
        <begin position="1"/>
        <end position="37"/>
    </location>
</feature>
<dbReference type="RefSeq" id="XP_056770517.1">
    <property type="nucleotide sequence ID" value="XM_056906410.1"/>
</dbReference>